<keyword evidence="2 5" id="KW-0812">Transmembrane</keyword>
<dbReference type="STRING" id="64702.SAMN05443377_1354"/>
<dbReference type="GO" id="GO:0005886">
    <property type="term" value="C:plasma membrane"/>
    <property type="evidence" value="ECO:0007669"/>
    <property type="project" value="TreeGrafter"/>
</dbReference>
<gene>
    <name evidence="7" type="ORF">SAMN05443377_1354</name>
</gene>
<evidence type="ECO:0000256" key="1">
    <source>
        <dbReference type="ARBA" id="ARBA00004141"/>
    </source>
</evidence>
<reference evidence="7 8" key="1">
    <citation type="submission" date="2016-10" db="EMBL/GenBank/DDBJ databases">
        <authorList>
            <person name="de Groot N.N."/>
        </authorList>
    </citation>
    <scope>NUCLEOTIDE SEQUENCE [LARGE SCALE GENOMIC DNA]</scope>
    <source>
        <strain evidence="7 8">DSM 16859</strain>
    </source>
</reference>
<dbReference type="AlphaFoldDB" id="A0A1H9U1W0"/>
<dbReference type="Proteomes" id="UP000198815">
    <property type="component" value="Unassembled WGS sequence"/>
</dbReference>
<dbReference type="GO" id="GO:0006508">
    <property type="term" value="P:proteolysis"/>
    <property type="evidence" value="ECO:0007669"/>
    <property type="project" value="UniProtKB-KW"/>
</dbReference>
<evidence type="ECO:0000256" key="4">
    <source>
        <dbReference type="ARBA" id="ARBA00023136"/>
    </source>
</evidence>
<dbReference type="Gene3D" id="2.40.50.140">
    <property type="entry name" value="Nucleic acid-binding proteins"/>
    <property type="match status" value="1"/>
</dbReference>
<evidence type="ECO:0000256" key="5">
    <source>
        <dbReference type="SAM" id="Phobius"/>
    </source>
</evidence>
<dbReference type="SUPFAM" id="SSF141322">
    <property type="entry name" value="NfeD domain-like"/>
    <property type="match status" value="1"/>
</dbReference>
<dbReference type="GO" id="GO:0008233">
    <property type="term" value="F:peptidase activity"/>
    <property type="evidence" value="ECO:0007669"/>
    <property type="project" value="UniProtKB-KW"/>
</dbReference>
<evidence type="ECO:0000256" key="2">
    <source>
        <dbReference type="ARBA" id="ARBA00022692"/>
    </source>
</evidence>
<dbReference type="EMBL" id="FOGZ01000035">
    <property type="protein sequence ID" value="SES03262.1"/>
    <property type="molecule type" value="Genomic_DNA"/>
</dbReference>
<comment type="subcellular location">
    <subcellularLocation>
        <location evidence="1">Membrane</location>
        <topology evidence="1">Multi-pass membrane protein</topology>
    </subcellularLocation>
</comment>
<dbReference type="Pfam" id="PF01957">
    <property type="entry name" value="NfeD"/>
    <property type="match status" value="1"/>
</dbReference>
<keyword evidence="8" id="KW-1185">Reference proteome</keyword>
<feature type="transmembrane region" description="Helical" evidence="5">
    <location>
        <begin position="12"/>
        <end position="40"/>
    </location>
</feature>
<organism evidence="7 8">
    <name type="scientific">Propionibacterium cyclohexanicum</name>
    <dbReference type="NCBI Taxonomy" id="64702"/>
    <lineage>
        <taxon>Bacteria</taxon>
        <taxon>Bacillati</taxon>
        <taxon>Actinomycetota</taxon>
        <taxon>Actinomycetes</taxon>
        <taxon>Propionibacteriales</taxon>
        <taxon>Propionibacteriaceae</taxon>
        <taxon>Propionibacterium</taxon>
    </lineage>
</organism>
<sequence length="152" mass="16370">MRDWLTNNGWIAWMAAGAILGVLEFLTTDLTLLMLAGGAIAGGLTALVFPQLFWLQILVTVVVAWVLLAFLRPTLLHKVRSAIGYRSNLDKMVGAPGVAITEITTSAGEVKVAGETWTARTMQGIITAGEEVEVYEIDGAIAIVYPRHHALP</sequence>
<feature type="transmembrane region" description="Helical" evidence="5">
    <location>
        <begin position="52"/>
        <end position="71"/>
    </location>
</feature>
<feature type="domain" description="NfeD-like C-terminal" evidence="6">
    <location>
        <begin position="90"/>
        <end position="146"/>
    </location>
</feature>
<dbReference type="OrthoDB" id="9792945at2"/>
<protein>
    <submittedName>
        <fullName evidence="7">Membrane protein implicated in regulation of membrane protease activity</fullName>
    </submittedName>
</protein>
<keyword evidence="7" id="KW-0645">Protease</keyword>
<dbReference type="InterPro" id="IPR012340">
    <property type="entry name" value="NA-bd_OB-fold"/>
</dbReference>
<evidence type="ECO:0000256" key="3">
    <source>
        <dbReference type="ARBA" id="ARBA00022989"/>
    </source>
</evidence>
<dbReference type="PANTHER" id="PTHR33507">
    <property type="entry name" value="INNER MEMBRANE PROTEIN YBBJ"/>
    <property type="match status" value="1"/>
</dbReference>
<evidence type="ECO:0000313" key="8">
    <source>
        <dbReference type="Proteomes" id="UP000198815"/>
    </source>
</evidence>
<dbReference type="InterPro" id="IPR002810">
    <property type="entry name" value="NfeD-like_C"/>
</dbReference>
<evidence type="ECO:0000313" key="7">
    <source>
        <dbReference type="EMBL" id="SES03262.1"/>
    </source>
</evidence>
<proteinExistence type="predicted"/>
<dbReference type="InterPro" id="IPR052165">
    <property type="entry name" value="Membrane_assoc_protease"/>
</dbReference>
<keyword evidence="4 5" id="KW-0472">Membrane</keyword>
<evidence type="ECO:0000259" key="6">
    <source>
        <dbReference type="Pfam" id="PF01957"/>
    </source>
</evidence>
<dbReference type="RefSeq" id="WP_091971378.1">
    <property type="nucleotide sequence ID" value="NZ_FOGZ01000035.1"/>
</dbReference>
<keyword evidence="7" id="KW-0378">Hydrolase</keyword>
<dbReference type="PANTHER" id="PTHR33507:SF3">
    <property type="entry name" value="INNER MEMBRANE PROTEIN YBBJ"/>
    <property type="match status" value="1"/>
</dbReference>
<accession>A0A1H9U1W0</accession>
<keyword evidence="3 5" id="KW-1133">Transmembrane helix</keyword>
<name>A0A1H9U1W0_9ACTN</name>